<dbReference type="EMBL" id="JAUSYY010000001">
    <property type="protein sequence ID" value="MDQ0893125.1"/>
    <property type="molecule type" value="Genomic_DNA"/>
</dbReference>
<evidence type="ECO:0000313" key="4">
    <source>
        <dbReference type="Proteomes" id="UP001239083"/>
    </source>
</evidence>
<gene>
    <name evidence="3" type="ORF">QFZ26_000680</name>
</gene>
<dbReference type="Gene3D" id="3.30.420.40">
    <property type="match status" value="2"/>
</dbReference>
<comment type="similarity">
    <text evidence="1">Belongs to the ROK (NagC/XylR) family.</text>
</comment>
<evidence type="ECO:0000313" key="3">
    <source>
        <dbReference type="EMBL" id="MDQ0893125.1"/>
    </source>
</evidence>
<dbReference type="Proteomes" id="UP001239083">
    <property type="component" value="Unassembled WGS sequence"/>
</dbReference>
<dbReference type="EC" id="2.7.1.2" evidence="3"/>
<dbReference type="PANTHER" id="PTHR18964:SF149">
    <property type="entry name" value="BIFUNCTIONAL UDP-N-ACETYLGLUCOSAMINE 2-EPIMERASE_N-ACETYLMANNOSAMINE KINASE"/>
    <property type="match status" value="1"/>
</dbReference>
<evidence type="ECO:0000256" key="2">
    <source>
        <dbReference type="SAM" id="MobiDB-lite"/>
    </source>
</evidence>
<reference evidence="3 4" key="1">
    <citation type="submission" date="2023-07" db="EMBL/GenBank/DDBJ databases">
        <title>Comparative genomics of wheat-associated soil bacteria to identify genetic determinants of phenazine resistance.</title>
        <authorList>
            <person name="Mouncey N."/>
        </authorList>
    </citation>
    <scope>NUCLEOTIDE SEQUENCE [LARGE SCALE GENOMIC DNA]</scope>
    <source>
        <strain evidence="3 4">V3I3</strain>
    </source>
</reference>
<evidence type="ECO:0000256" key="1">
    <source>
        <dbReference type="ARBA" id="ARBA00006479"/>
    </source>
</evidence>
<dbReference type="GO" id="GO:0004340">
    <property type="term" value="F:glucokinase activity"/>
    <property type="evidence" value="ECO:0007669"/>
    <property type="project" value="UniProtKB-EC"/>
</dbReference>
<dbReference type="SUPFAM" id="SSF53067">
    <property type="entry name" value="Actin-like ATPase domain"/>
    <property type="match status" value="1"/>
</dbReference>
<proteinExistence type="inferred from homology"/>
<feature type="region of interest" description="Disordered" evidence="2">
    <location>
        <begin position="1"/>
        <end position="25"/>
    </location>
</feature>
<dbReference type="InterPro" id="IPR043129">
    <property type="entry name" value="ATPase_NBD"/>
</dbReference>
<dbReference type="Pfam" id="PF00480">
    <property type="entry name" value="ROK"/>
    <property type="match status" value="1"/>
</dbReference>
<dbReference type="InterPro" id="IPR000600">
    <property type="entry name" value="ROK"/>
</dbReference>
<sequence length="338" mass="33360">MTAPPTPDAAPGAAPDAATPIPGPDLGPGEAVLAFDVGGTDTKSALIDRHGLVLGLRRTPTPRDGSDPSGAIVAALAGLAREHLVDAPGIRPVAAGVSVPGLVDELNGVGIFASNLGWRDAPIRALAERALGLPVAFGHDVRAAGDAEHRLGAARGYGDVVVLAIGTGIAGALVLDGKPYAGGGFAGELGHALSDPDGEPCACGARGCLETIASAGAIARRYTAASGVAVPGAREVLAAASAGDADAVRVWEDAIEALAEALARLVATIAPEAVVIGGGLAQAGPELFEPLSRRLDSLLSFHRRPALLQARLGDDAGLLGTALAARDLAAGLDAGGVP</sequence>
<name>A0ABU0R4X5_9MICO</name>
<keyword evidence="3" id="KW-0808">Transferase</keyword>
<comment type="caution">
    <text evidence="3">The sequence shown here is derived from an EMBL/GenBank/DDBJ whole genome shotgun (WGS) entry which is preliminary data.</text>
</comment>
<protein>
    <submittedName>
        <fullName evidence="3">Glucokinase</fullName>
        <ecNumber evidence="3">2.7.1.2</ecNumber>
    </submittedName>
</protein>
<keyword evidence="4" id="KW-1185">Reference proteome</keyword>
<dbReference type="PANTHER" id="PTHR18964">
    <property type="entry name" value="ROK (REPRESSOR, ORF, KINASE) FAMILY"/>
    <property type="match status" value="1"/>
</dbReference>
<organism evidence="3 4">
    <name type="scientific">Agromyces ramosus</name>
    <dbReference type="NCBI Taxonomy" id="33879"/>
    <lineage>
        <taxon>Bacteria</taxon>
        <taxon>Bacillati</taxon>
        <taxon>Actinomycetota</taxon>
        <taxon>Actinomycetes</taxon>
        <taxon>Micrococcales</taxon>
        <taxon>Microbacteriaceae</taxon>
        <taxon>Agromyces</taxon>
    </lineage>
</organism>
<feature type="compositionally biased region" description="Low complexity" evidence="2">
    <location>
        <begin position="9"/>
        <end position="20"/>
    </location>
</feature>
<accession>A0ABU0R4X5</accession>
<dbReference type="RefSeq" id="WP_307039308.1">
    <property type="nucleotide sequence ID" value="NZ_JAUSYY010000001.1"/>
</dbReference>